<keyword evidence="5 8" id="KW-0472">Membrane</keyword>
<dbReference type="InterPro" id="IPR003856">
    <property type="entry name" value="LPS_length_determ_N"/>
</dbReference>
<name>A0A1T4Q3E4_9HYPH</name>
<feature type="region of interest" description="Disordered" evidence="7">
    <location>
        <begin position="548"/>
        <end position="567"/>
    </location>
</feature>
<dbReference type="EMBL" id="FUXL01000004">
    <property type="protein sequence ID" value="SJZ98011.1"/>
    <property type="molecule type" value="Genomic_DNA"/>
</dbReference>
<feature type="compositionally biased region" description="Low complexity" evidence="7">
    <location>
        <begin position="573"/>
        <end position="590"/>
    </location>
</feature>
<evidence type="ECO:0000256" key="1">
    <source>
        <dbReference type="ARBA" id="ARBA00004651"/>
    </source>
</evidence>
<dbReference type="Pfam" id="PF13807">
    <property type="entry name" value="GNVR"/>
    <property type="match status" value="1"/>
</dbReference>
<dbReference type="Proteomes" id="UP000190135">
    <property type="component" value="Unassembled WGS sequence"/>
</dbReference>
<evidence type="ECO:0000256" key="3">
    <source>
        <dbReference type="ARBA" id="ARBA00022692"/>
    </source>
</evidence>
<feature type="transmembrane region" description="Helical" evidence="8">
    <location>
        <begin position="459"/>
        <end position="482"/>
    </location>
</feature>
<evidence type="ECO:0000256" key="2">
    <source>
        <dbReference type="ARBA" id="ARBA00022475"/>
    </source>
</evidence>
<sequence length="710" mass="75747">MFTSSPPRSAAKTVPQSRVSGTVPVGQQGGSGRSLFDPVEFFGRVWSARPFVIGTTVLGAVVAAMVALSTPKIYEAASQILIDPRDLKVVQNEVTPNGLPSEASLALIDSQISVILSNSVLFAVVDEANLTGDPEFNGSAKEGLGALISDILPFGQENEEQAREDTRLKTIANLRDRLSAARAPKSFVITLSVKSEDPDKAARLANLVADKYLDEQARIQSDTARRATDALSSRLDELRKRVSDAESAVETYKAENQLIGVNGRLIDDDYIVSINNELARVRAQIASLQAKADSMRNADVDAVVKGAFPEELTSEALVRLRSSYADLAHAAASLSAKLGPRHPQRIAAEEALASARQAIAGELQRVVGAAQTELQRSKQTERDLTRQIDELKVRQVTNGEAFVRLRQLEREAEAARSVYEAFLLRSREIGEQEGLNTNNVRVISEATRPLDPASLSRKIVVILGAIIGFVAGLGLAIAWVLISMIRDVLPQGRDPSPAYAAATAAMSAQPVPEAAVVAPSANGRQAAFAVELSGPAAMEVVVEEPAMKQTPAPAKAEAPSPLFPEAKDDVPVQAAPTAPAAPVRPAAPAPSLGDIDLIHRRAARDSEPVRQEIKAAHPMNEEPASEPLPVKAEARKPSEDSASAGGMEDDIAALRARIHEIAGSPADFDEPNEEEFDAEMLQLHRDIAAVKAALAEIRRKRSGEASPSLA</sequence>
<feature type="region of interest" description="Disordered" evidence="7">
    <location>
        <begin position="573"/>
        <end position="646"/>
    </location>
</feature>
<feature type="coiled-coil region" evidence="6">
    <location>
        <begin position="228"/>
        <end position="298"/>
    </location>
</feature>
<accession>A0A1T4Q3E4</accession>
<dbReference type="AlphaFoldDB" id="A0A1T4Q3E4"/>
<evidence type="ECO:0000256" key="7">
    <source>
        <dbReference type="SAM" id="MobiDB-lite"/>
    </source>
</evidence>
<evidence type="ECO:0000259" key="9">
    <source>
        <dbReference type="Pfam" id="PF02706"/>
    </source>
</evidence>
<evidence type="ECO:0000313" key="12">
    <source>
        <dbReference type="Proteomes" id="UP000190135"/>
    </source>
</evidence>
<gene>
    <name evidence="11" type="ORF">SAMN05428963_104316</name>
</gene>
<dbReference type="PANTHER" id="PTHR32309:SF13">
    <property type="entry name" value="FERRIC ENTEROBACTIN TRANSPORT PROTEIN FEPE"/>
    <property type="match status" value="1"/>
</dbReference>
<keyword evidence="3 8" id="KW-0812">Transmembrane</keyword>
<dbReference type="GO" id="GO:0005886">
    <property type="term" value="C:plasma membrane"/>
    <property type="evidence" value="ECO:0007669"/>
    <property type="project" value="UniProtKB-SubCell"/>
</dbReference>
<feature type="coiled-coil region" evidence="6">
    <location>
        <begin position="374"/>
        <end position="425"/>
    </location>
</feature>
<feature type="domain" description="Tyrosine-protein kinase G-rich" evidence="10">
    <location>
        <begin position="407"/>
        <end position="477"/>
    </location>
</feature>
<keyword evidence="2" id="KW-1003">Cell membrane</keyword>
<proteinExistence type="predicted"/>
<evidence type="ECO:0000313" key="11">
    <source>
        <dbReference type="EMBL" id="SJZ98011.1"/>
    </source>
</evidence>
<dbReference type="STRING" id="1365950.SAMN05428963_104316"/>
<reference evidence="11 12" key="1">
    <citation type="submission" date="2017-02" db="EMBL/GenBank/DDBJ databases">
        <authorList>
            <person name="Peterson S.W."/>
        </authorList>
    </citation>
    <scope>NUCLEOTIDE SEQUENCE [LARGE SCALE GENOMIC DNA]</scope>
    <source>
        <strain evidence="11 12">USBA 369</strain>
    </source>
</reference>
<keyword evidence="6" id="KW-0175">Coiled coil</keyword>
<keyword evidence="12" id="KW-1185">Reference proteome</keyword>
<dbReference type="InterPro" id="IPR032807">
    <property type="entry name" value="GNVR"/>
</dbReference>
<organism evidence="11 12">
    <name type="scientific">Consotaella salsifontis</name>
    <dbReference type="NCBI Taxonomy" id="1365950"/>
    <lineage>
        <taxon>Bacteria</taxon>
        <taxon>Pseudomonadati</taxon>
        <taxon>Pseudomonadota</taxon>
        <taxon>Alphaproteobacteria</taxon>
        <taxon>Hyphomicrobiales</taxon>
        <taxon>Aurantimonadaceae</taxon>
        <taxon>Consotaella</taxon>
    </lineage>
</organism>
<feature type="compositionally biased region" description="Basic and acidic residues" evidence="7">
    <location>
        <begin position="596"/>
        <end position="615"/>
    </location>
</feature>
<dbReference type="RefSeq" id="WP_078707832.1">
    <property type="nucleotide sequence ID" value="NZ_FUXL01000004.1"/>
</dbReference>
<evidence type="ECO:0000256" key="4">
    <source>
        <dbReference type="ARBA" id="ARBA00022989"/>
    </source>
</evidence>
<evidence type="ECO:0000256" key="6">
    <source>
        <dbReference type="SAM" id="Coils"/>
    </source>
</evidence>
<feature type="region of interest" description="Disordered" evidence="7">
    <location>
        <begin position="1"/>
        <end position="31"/>
    </location>
</feature>
<comment type="subcellular location">
    <subcellularLocation>
        <location evidence="1">Cell membrane</location>
        <topology evidence="1">Multi-pass membrane protein</topology>
    </subcellularLocation>
</comment>
<feature type="domain" description="Polysaccharide chain length determinant N-terminal" evidence="9">
    <location>
        <begin position="39"/>
        <end position="127"/>
    </location>
</feature>
<evidence type="ECO:0000256" key="8">
    <source>
        <dbReference type="SAM" id="Phobius"/>
    </source>
</evidence>
<keyword evidence="4 8" id="KW-1133">Transmembrane helix</keyword>
<dbReference type="PANTHER" id="PTHR32309">
    <property type="entry name" value="TYROSINE-PROTEIN KINASE"/>
    <property type="match status" value="1"/>
</dbReference>
<dbReference type="InterPro" id="IPR050445">
    <property type="entry name" value="Bact_polysacc_biosynth/exp"/>
</dbReference>
<feature type="transmembrane region" description="Helical" evidence="8">
    <location>
        <begin position="51"/>
        <end position="68"/>
    </location>
</feature>
<protein>
    <submittedName>
        <fullName evidence="11">Uncharacterized protein involved in exopolysaccharide biosynthesis</fullName>
    </submittedName>
</protein>
<evidence type="ECO:0000256" key="5">
    <source>
        <dbReference type="ARBA" id="ARBA00023136"/>
    </source>
</evidence>
<evidence type="ECO:0000259" key="10">
    <source>
        <dbReference type="Pfam" id="PF13807"/>
    </source>
</evidence>
<dbReference type="Pfam" id="PF02706">
    <property type="entry name" value="Wzz"/>
    <property type="match status" value="1"/>
</dbReference>
<dbReference type="GO" id="GO:0004713">
    <property type="term" value="F:protein tyrosine kinase activity"/>
    <property type="evidence" value="ECO:0007669"/>
    <property type="project" value="TreeGrafter"/>
</dbReference>
<dbReference type="OrthoDB" id="230260at2"/>